<gene>
    <name evidence="3" type="ORF">JQN70_18785</name>
</gene>
<accession>A0ABS2CTG6</accession>
<evidence type="ECO:0000313" key="3">
    <source>
        <dbReference type="EMBL" id="MBM6402446.1"/>
    </source>
</evidence>
<dbReference type="PROSITE" id="PS51257">
    <property type="entry name" value="PROKAR_LIPOPROTEIN"/>
    <property type="match status" value="1"/>
</dbReference>
<keyword evidence="2" id="KW-0732">Signal</keyword>
<dbReference type="EMBL" id="JAFDVD010000026">
    <property type="protein sequence ID" value="MBM6402446.1"/>
    <property type="molecule type" value="Genomic_DNA"/>
</dbReference>
<keyword evidence="4" id="KW-1185">Reference proteome</keyword>
<feature type="region of interest" description="Disordered" evidence="1">
    <location>
        <begin position="30"/>
        <end position="55"/>
    </location>
</feature>
<feature type="signal peptide" evidence="2">
    <location>
        <begin position="1"/>
        <end position="26"/>
    </location>
</feature>
<comment type="caution">
    <text evidence="3">The sequence shown here is derived from an EMBL/GenBank/DDBJ whole genome shotgun (WGS) entry which is preliminary data.</text>
</comment>
<evidence type="ECO:0000256" key="1">
    <source>
        <dbReference type="SAM" id="MobiDB-lite"/>
    </source>
</evidence>
<sequence length="426" mass="43332">MPGRPPTRRGPRVRLVGALAVGLLLAGCTGSEGPGAPPATTRPPTTATTSTPDPSAVASAVDALLSRREAAVLAGDAAAFTATVLGPAADDGRRQVEGLAAARALGVERLTHDVLAPVDDPAAVEVTLRYRLAGTDRGERTARVRYAVAGVGSGWRVAAERPVDGEPAPPWVAMPGLAVRRTAHAVVAGTAGDAALDEAARTVERAVPSLTRSWPGAPGRVLVLVPDTVAEAAALGGGVGDGPGRVAATTDGPLGPDGRAVADRVVLDPQARRRLTPSGRDVVLTHELTHVAVRASVPGAAPPWLAEGYADHVGYARADVPRSALLAPLTAAVRDGTGPTRLPDASSLDPAVGDIEVGYLAAWQAAELVAERHGEAALRRLVRACSGTGSVEATERTCDAAMPEVLGTDRAGFTGQWRQRLGALAG</sequence>
<evidence type="ECO:0008006" key="5">
    <source>
        <dbReference type="Google" id="ProtNLM"/>
    </source>
</evidence>
<evidence type="ECO:0000256" key="2">
    <source>
        <dbReference type="SAM" id="SignalP"/>
    </source>
</evidence>
<evidence type="ECO:0000313" key="4">
    <source>
        <dbReference type="Proteomes" id="UP001430172"/>
    </source>
</evidence>
<feature type="chain" id="PRO_5046975515" description="Peptidase MA superfamily protein" evidence="2">
    <location>
        <begin position="27"/>
        <end position="426"/>
    </location>
</feature>
<feature type="compositionally biased region" description="Low complexity" evidence="1">
    <location>
        <begin position="42"/>
        <end position="55"/>
    </location>
</feature>
<organism evidence="3 4">
    <name type="scientific">Phycicoccus sonneratiae</name>
    <dbReference type="NCBI Taxonomy" id="2807628"/>
    <lineage>
        <taxon>Bacteria</taxon>
        <taxon>Bacillati</taxon>
        <taxon>Actinomycetota</taxon>
        <taxon>Actinomycetes</taxon>
        <taxon>Micrococcales</taxon>
        <taxon>Intrasporangiaceae</taxon>
        <taxon>Phycicoccus</taxon>
    </lineage>
</organism>
<proteinExistence type="predicted"/>
<protein>
    <recommendedName>
        <fullName evidence="5">Peptidase MA superfamily protein</fullName>
    </recommendedName>
</protein>
<dbReference type="RefSeq" id="WP_204132912.1">
    <property type="nucleotide sequence ID" value="NZ_JAFDVD010000026.1"/>
</dbReference>
<reference evidence="3" key="1">
    <citation type="submission" date="2021-02" db="EMBL/GenBank/DDBJ databases">
        <title>Phycicoccus sp. MQZ13P-5T, whole genome shotgun sequence.</title>
        <authorList>
            <person name="Tuo L."/>
        </authorList>
    </citation>
    <scope>NUCLEOTIDE SEQUENCE</scope>
    <source>
        <strain evidence="3">MQZ13P-5</strain>
    </source>
</reference>
<dbReference type="Proteomes" id="UP001430172">
    <property type="component" value="Unassembled WGS sequence"/>
</dbReference>
<name>A0ABS2CTG6_9MICO</name>